<keyword evidence="1" id="KW-1133">Transmembrane helix</keyword>
<dbReference type="AlphaFoldDB" id="A0A9D2C157"/>
<feature type="transmembrane region" description="Helical" evidence="1">
    <location>
        <begin position="142"/>
        <end position="167"/>
    </location>
</feature>
<dbReference type="Pfam" id="PF22564">
    <property type="entry name" value="HAAS"/>
    <property type="match status" value="1"/>
</dbReference>
<name>A0A9D2C157_9FIRM</name>
<feature type="transmembrane region" description="Helical" evidence="1">
    <location>
        <begin position="116"/>
        <end position="136"/>
    </location>
</feature>
<keyword evidence="1" id="KW-0472">Membrane</keyword>
<dbReference type="Proteomes" id="UP000823915">
    <property type="component" value="Unassembled WGS sequence"/>
</dbReference>
<reference evidence="2" key="2">
    <citation type="submission" date="2021-04" db="EMBL/GenBank/DDBJ databases">
        <authorList>
            <person name="Gilroy R."/>
        </authorList>
    </citation>
    <scope>NUCLEOTIDE SEQUENCE</scope>
    <source>
        <strain evidence="2">1282</strain>
    </source>
</reference>
<proteinExistence type="predicted"/>
<sequence length="195" mass="20947">MNKQEFLAALARELEPLPREERERTLTYYGELIDDRLEDGQEEEAVIQSLGAPKAVAEELLGEEEQPLVPNRGLRVWVIVLLVLGFPLWGSLLVTAALVLLCVFVCLYIPAFVLGVLALGFLAGAVLGAAGTPFLIADTGLAAGLFQLGLAVGMLGLAALCAVGFWYTGKATAKAGKALWRWLKRSVGKGRRRAA</sequence>
<dbReference type="EMBL" id="DXDU01000099">
    <property type="protein sequence ID" value="HIY26711.1"/>
    <property type="molecule type" value="Genomic_DNA"/>
</dbReference>
<organism evidence="2 3">
    <name type="scientific">Candidatus Acutalibacter pullistercoris</name>
    <dbReference type="NCBI Taxonomy" id="2838418"/>
    <lineage>
        <taxon>Bacteria</taxon>
        <taxon>Bacillati</taxon>
        <taxon>Bacillota</taxon>
        <taxon>Clostridia</taxon>
        <taxon>Eubacteriales</taxon>
        <taxon>Acutalibacteraceae</taxon>
        <taxon>Acutalibacter</taxon>
    </lineage>
</organism>
<evidence type="ECO:0000313" key="3">
    <source>
        <dbReference type="Proteomes" id="UP000823915"/>
    </source>
</evidence>
<accession>A0A9D2C157</accession>
<reference evidence="2" key="1">
    <citation type="journal article" date="2021" name="PeerJ">
        <title>Extensive microbial diversity within the chicken gut microbiome revealed by metagenomics and culture.</title>
        <authorList>
            <person name="Gilroy R."/>
            <person name="Ravi A."/>
            <person name="Getino M."/>
            <person name="Pursley I."/>
            <person name="Horton D.L."/>
            <person name="Alikhan N.F."/>
            <person name="Baker D."/>
            <person name="Gharbi K."/>
            <person name="Hall N."/>
            <person name="Watson M."/>
            <person name="Adriaenssens E.M."/>
            <person name="Foster-Nyarko E."/>
            <person name="Jarju S."/>
            <person name="Secka A."/>
            <person name="Antonio M."/>
            <person name="Oren A."/>
            <person name="Chaudhuri R.R."/>
            <person name="La Ragione R."/>
            <person name="Hildebrand F."/>
            <person name="Pallen M.J."/>
        </authorList>
    </citation>
    <scope>NUCLEOTIDE SEQUENCE</scope>
    <source>
        <strain evidence="2">1282</strain>
    </source>
</reference>
<protein>
    <submittedName>
        <fullName evidence="2">DUF1700 domain-containing protein</fullName>
    </submittedName>
</protein>
<feature type="transmembrane region" description="Helical" evidence="1">
    <location>
        <begin position="76"/>
        <end position="109"/>
    </location>
</feature>
<comment type="caution">
    <text evidence="2">The sequence shown here is derived from an EMBL/GenBank/DDBJ whole genome shotgun (WGS) entry which is preliminary data.</text>
</comment>
<gene>
    <name evidence="2" type="ORF">H9838_05990</name>
</gene>
<keyword evidence="1" id="KW-0812">Transmembrane</keyword>
<evidence type="ECO:0000313" key="2">
    <source>
        <dbReference type="EMBL" id="HIY26711.1"/>
    </source>
</evidence>
<evidence type="ECO:0000256" key="1">
    <source>
        <dbReference type="SAM" id="Phobius"/>
    </source>
</evidence>